<dbReference type="SUPFAM" id="SSF52266">
    <property type="entry name" value="SGNH hydrolase"/>
    <property type="match status" value="1"/>
</dbReference>
<keyword evidence="1" id="KW-0812">Transmembrane</keyword>
<dbReference type="CDD" id="cd00229">
    <property type="entry name" value="SGNH_hydrolase"/>
    <property type="match status" value="1"/>
</dbReference>
<dbReference type="RefSeq" id="WP_274455989.1">
    <property type="nucleotide sequence ID" value="NZ_CP067097.1"/>
</dbReference>
<reference evidence="3 4" key="1">
    <citation type="submission" date="2023-07" db="EMBL/GenBank/DDBJ databases">
        <title>Genomic Encyclopedia of Type Strains, Phase IV (KMG-IV): sequencing the most valuable type-strain genomes for metagenomic binning, comparative biology and taxonomic classification.</title>
        <authorList>
            <person name="Goeker M."/>
        </authorList>
    </citation>
    <scope>NUCLEOTIDE SEQUENCE [LARGE SCALE GENOMIC DNA]</scope>
    <source>
        <strain evidence="3 4">DSM 4006</strain>
    </source>
</reference>
<gene>
    <name evidence="3" type="ORF">J2S03_000398</name>
</gene>
<protein>
    <recommendedName>
        <fullName evidence="2">SGNH hydrolase-type esterase domain-containing protein</fullName>
    </recommendedName>
</protein>
<comment type="caution">
    <text evidence="3">The sequence shown here is derived from an EMBL/GenBank/DDBJ whole genome shotgun (WGS) entry which is preliminary data.</text>
</comment>
<dbReference type="InterPro" id="IPR036514">
    <property type="entry name" value="SGNH_hydro_sf"/>
</dbReference>
<evidence type="ECO:0000256" key="1">
    <source>
        <dbReference type="SAM" id="Phobius"/>
    </source>
</evidence>
<sequence length="289" mass="32190">MRAGKRGKHRKSTALRSIARRWVAGGLCIIAAGGLTLFGWILGDTQAVKEDVAMAASMAPKQNLQPEMNAEKVLIVGGSMAHGWKDPNDDSYLKRAFSELTSSTDTTWIYDDHTTIGGSPAENNIQSKFRTWVQQDKPQVVVISWGLLNDIVDKTPMRKFNQAIRGEIQDALAAHAVVVFVTSPVTEATETYDHQQVANYISNEIHDAQSFHSPNVYFLNLNQQMETYMAAHGQTWLNYYGDSWHPNQAGHILAGKLLFDEWIQTFGTGPVRWQPDAKDSSQENDKAGK</sequence>
<dbReference type="InterPro" id="IPR013830">
    <property type="entry name" value="SGNH_hydro"/>
</dbReference>
<dbReference type="InterPro" id="IPR051532">
    <property type="entry name" value="Ester_Hydrolysis_Enzymes"/>
</dbReference>
<keyword evidence="1" id="KW-0472">Membrane</keyword>
<name>A0ABT9XE69_9BACL</name>
<feature type="domain" description="SGNH hydrolase-type esterase" evidence="2">
    <location>
        <begin position="76"/>
        <end position="251"/>
    </location>
</feature>
<dbReference type="Pfam" id="PF13472">
    <property type="entry name" value="Lipase_GDSL_2"/>
    <property type="match status" value="1"/>
</dbReference>
<accession>A0ABT9XE69</accession>
<evidence type="ECO:0000313" key="3">
    <source>
        <dbReference type="EMBL" id="MDQ0188594.1"/>
    </source>
</evidence>
<dbReference type="PANTHER" id="PTHR30383:SF26">
    <property type="entry name" value="SGNH HYDROLASE-TYPE ESTERASE DOMAIN-CONTAINING PROTEIN"/>
    <property type="match status" value="1"/>
</dbReference>
<keyword evidence="4" id="KW-1185">Reference proteome</keyword>
<keyword evidence="1" id="KW-1133">Transmembrane helix</keyword>
<dbReference type="Gene3D" id="3.40.50.1110">
    <property type="entry name" value="SGNH hydrolase"/>
    <property type="match status" value="1"/>
</dbReference>
<dbReference type="PANTHER" id="PTHR30383">
    <property type="entry name" value="THIOESTERASE 1/PROTEASE 1/LYSOPHOSPHOLIPASE L1"/>
    <property type="match status" value="1"/>
</dbReference>
<feature type="transmembrane region" description="Helical" evidence="1">
    <location>
        <begin position="21"/>
        <end position="42"/>
    </location>
</feature>
<evidence type="ECO:0000313" key="4">
    <source>
        <dbReference type="Proteomes" id="UP001232973"/>
    </source>
</evidence>
<dbReference type="Proteomes" id="UP001232973">
    <property type="component" value="Unassembled WGS sequence"/>
</dbReference>
<dbReference type="EMBL" id="JAUSTP010000001">
    <property type="protein sequence ID" value="MDQ0188594.1"/>
    <property type="molecule type" value="Genomic_DNA"/>
</dbReference>
<proteinExistence type="predicted"/>
<organism evidence="3 4">
    <name type="scientific">Alicyclobacillus cycloheptanicus</name>
    <dbReference type="NCBI Taxonomy" id="1457"/>
    <lineage>
        <taxon>Bacteria</taxon>
        <taxon>Bacillati</taxon>
        <taxon>Bacillota</taxon>
        <taxon>Bacilli</taxon>
        <taxon>Bacillales</taxon>
        <taxon>Alicyclobacillaceae</taxon>
        <taxon>Alicyclobacillus</taxon>
    </lineage>
</organism>
<evidence type="ECO:0000259" key="2">
    <source>
        <dbReference type="Pfam" id="PF13472"/>
    </source>
</evidence>